<feature type="compositionally biased region" description="Low complexity" evidence="1">
    <location>
        <begin position="96"/>
        <end position="127"/>
    </location>
</feature>
<protein>
    <submittedName>
        <fullName evidence="2">Uncharacterized protein</fullName>
    </submittedName>
</protein>
<reference evidence="2 3" key="1">
    <citation type="submission" date="2023-01" db="EMBL/GenBank/DDBJ databases">
        <title>Analysis of 21 Apiospora genomes using comparative genomics revels a genus with tremendous synthesis potential of carbohydrate active enzymes and secondary metabolites.</title>
        <authorList>
            <person name="Sorensen T."/>
        </authorList>
    </citation>
    <scope>NUCLEOTIDE SEQUENCE [LARGE SCALE GENOMIC DNA]</scope>
    <source>
        <strain evidence="2 3">CBS 20057</strain>
    </source>
</reference>
<name>A0ABR1SNR1_9PEZI</name>
<proteinExistence type="predicted"/>
<dbReference type="Proteomes" id="UP001396898">
    <property type="component" value="Unassembled WGS sequence"/>
</dbReference>
<gene>
    <name evidence="2" type="ORF">PG991_002036</name>
</gene>
<dbReference type="PANTHER" id="PTHR34693">
    <property type="entry name" value="PROTEIN PAR32"/>
    <property type="match status" value="1"/>
</dbReference>
<organism evidence="2 3">
    <name type="scientific">Apiospora marii</name>
    <dbReference type="NCBI Taxonomy" id="335849"/>
    <lineage>
        <taxon>Eukaryota</taxon>
        <taxon>Fungi</taxon>
        <taxon>Dikarya</taxon>
        <taxon>Ascomycota</taxon>
        <taxon>Pezizomycotina</taxon>
        <taxon>Sordariomycetes</taxon>
        <taxon>Xylariomycetidae</taxon>
        <taxon>Amphisphaeriales</taxon>
        <taxon>Apiosporaceae</taxon>
        <taxon>Apiospora</taxon>
    </lineage>
</organism>
<feature type="compositionally biased region" description="Gly residues" evidence="1">
    <location>
        <begin position="190"/>
        <end position="208"/>
    </location>
</feature>
<feature type="compositionally biased region" description="Polar residues" evidence="1">
    <location>
        <begin position="16"/>
        <end position="28"/>
    </location>
</feature>
<feature type="compositionally biased region" description="Low complexity" evidence="1">
    <location>
        <begin position="55"/>
        <end position="74"/>
    </location>
</feature>
<dbReference type="EMBL" id="JAQQWI010000005">
    <property type="protein sequence ID" value="KAK8035963.1"/>
    <property type="molecule type" value="Genomic_DNA"/>
</dbReference>
<sequence>MDAYKRAGRGGAGNYYSPQQIEEATSKGNKGGPEQQEDLEAQNPAVDVDPPPSDPAAAAVSAPPPSSAGGYARSGRGGAGNFVTNAEAADAEHHQAQAAMASSRAASYANAHAPSPSHQHQQQQQQQLRYSGRGGAGNWTSDPAQVEYDEENRRKRQAALDAKVFDEVNTVLAEPKKAYQLHPAGHIGRGRVGVAGQGGGGDVDGTDI</sequence>
<feature type="region of interest" description="Disordered" evidence="1">
    <location>
        <begin position="1"/>
        <end position="157"/>
    </location>
</feature>
<keyword evidence="3" id="KW-1185">Reference proteome</keyword>
<dbReference type="PANTHER" id="PTHR34693:SF1">
    <property type="entry name" value="PROTEIN PAR32"/>
    <property type="match status" value="1"/>
</dbReference>
<evidence type="ECO:0000313" key="2">
    <source>
        <dbReference type="EMBL" id="KAK8035963.1"/>
    </source>
</evidence>
<accession>A0ABR1SNR1</accession>
<evidence type="ECO:0000256" key="1">
    <source>
        <dbReference type="SAM" id="MobiDB-lite"/>
    </source>
</evidence>
<dbReference type="InterPro" id="IPR053203">
    <property type="entry name" value="Cisplatin_resist-associated"/>
</dbReference>
<evidence type="ECO:0000313" key="3">
    <source>
        <dbReference type="Proteomes" id="UP001396898"/>
    </source>
</evidence>
<comment type="caution">
    <text evidence="2">The sequence shown here is derived from an EMBL/GenBank/DDBJ whole genome shotgun (WGS) entry which is preliminary data.</text>
</comment>
<feature type="region of interest" description="Disordered" evidence="1">
    <location>
        <begin position="187"/>
        <end position="208"/>
    </location>
</feature>